<reference evidence="3" key="4">
    <citation type="journal article" date="2022" name="PLoS Pathog.">
        <title>Chromosome-level genome of Schistosoma haematobium underpins genome-wide explorations of molecular variation.</title>
        <authorList>
            <person name="Stroehlein A.J."/>
            <person name="Korhonen P.K."/>
            <person name="Lee V.V."/>
            <person name="Ralph S.A."/>
            <person name="Mentink-Kane M."/>
            <person name="You H."/>
            <person name="McManus D.P."/>
            <person name="Tchuente L.T."/>
            <person name="Stothard J.R."/>
            <person name="Kaur P."/>
            <person name="Dudchenko O."/>
            <person name="Aiden E.L."/>
            <person name="Yang B."/>
            <person name="Yang H."/>
            <person name="Emery A.M."/>
            <person name="Webster B.L."/>
            <person name="Brindley P.J."/>
            <person name="Rollinson D."/>
            <person name="Chang B.C.H."/>
            <person name="Gasser R.B."/>
            <person name="Young N.D."/>
        </authorList>
    </citation>
    <scope>NUCLEOTIDE SEQUENCE</scope>
</reference>
<dbReference type="KEGG" id="shx:MS3_00004285"/>
<keyword evidence="5" id="KW-1185">Reference proteome</keyword>
<evidence type="ECO:0000256" key="1">
    <source>
        <dbReference type="SAM" id="MobiDB-lite"/>
    </source>
</evidence>
<dbReference type="EMBL" id="KL250599">
    <property type="protein sequence ID" value="KGB34280.1"/>
    <property type="molecule type" value="Genomic_DNA"/>
</dbReference>
<dbReference type="AlphaFoldDB" id="A0A094ZID6"/>
<protein>
    <recommendedName>
        <fullName evidence="2">Trematode PH-like domain-containing protein</fullName>
    </recommendedName>
</protein>
<dbReference type="EMBL" id="AMPZ03000002">
    <property type="protein sequence ID" value="KAH9592322.1"/>
    <property type="molecule type" value="Genomic_DNA"/>
</dbReference>
<dbReference type="InterPro" id="IPR057376">
    <property type="entry name" value="PH_trem"/>
</dbReference>
<feature type="domain" description="Trematode PH-like" evidence="2">
    <location>
        <begin position="30"/>
        <end position="160"/>
    </location>
</feature>
<accession>A0A094ZID6</accession>
<reference evidence="3" key="2">
    <citation type="journal article" date="2019" name="Gigascience">
        <title>High-quality Schistosoma haematobium genome achieved by single-molecule and long-range sequencing.</title>
        <authorList>
            <person name="Stroehlein A.J."/>
            <person name="Korhonen P.K."/>
            <person name="Chong T.M."/>
            <person name="Lim Y.L."/>
            <person name="Chan K.G."/>
            <person name="Webster B."/>
            <person name="Rollinson D."/>
            <person name="Brindley P.J."/>
            <person name="Gasser R.B."/>
            <person name="Young N.D."/>
        </authorList>
    </citation>
    <scope>NUCLEOTIDE SEQUENCE</scope>
</reference>
<gene>
    <name evidence="3" type="ORF">MS3_00004285</name>
    <name evidence="4" type="ORF">MS3_02477</name>
</gene>
<feature type="region of interest" description="Disordered" evidence="1">
    <location>
        <begin position="1"/>
        <end position="25"/>
    </location>
</feature>
<sequence>MPLGRSNKNQALRTAKSDSSLHQQEYDRKTNQKVIYRCIVCALDRTLVNSIEVKERNNLSDLFISHMKKRTSHQVRFICLQDRIIFRKKNFVAKSLFRDHVLYKDIEHFFMCKEYPDMFMLSVKSEFPYSSYCETYKCKDPNDTKRLCEIIYDASKQSDNMVHDMPSVDSPLKAQSMSYIDTQISSEVTNKNLLNRSLSNSLNDGWATPKLHNESPIQLSTDSPVRSPLLSYRSPVQTPMSRESQIKPLVVTPINTVNTSAYVSAPTEMTTNTTYFDYDPIHGPQINEVGPIYMFMVRHPSQPDMTHLIHES</sequence>
<proteinExistence type="predicted"/>
<evidence type="ECO:0000259" key="2">
    <source>
        <dbReference type="Pfam" id="PF25356"/>
    </source>
</evidence>
<dbReference type="Proteomes" id="UP000471633">
    <property type="component" value="Unassembled WGS sequence"/>
</dbReference>
<dbReference type="CTD" id="24590156"/>
<dbReference type="Pfam" id="PF25356">
    <property type="entry name" value="PH_trem"/>
    <property type="match status" value="1"/>
</dbReference>
<evidence type="ECO:0000313" key="3">
    <source>
        <dbReference type="EMBL" id="KAH9592322.1"/>
    </source>
</evidence>
<evidence type="ECO:0000313" key="5">
    <source>
        <dbReference type="Proteomes" id="UP000471633"/>
    </source>
</evidence>
<organism evidence="4">
    <name type="scientific">Schistosoma haematobium</name>
    <name type="common">Blood fluke</name>
    <dbReference type="NCBI Taxonomy" id="6185"/>
    <lineage>
        <taxon>Eukaryota</taxon>
        <taxon>Metazoa</taxon>
        <taxon>Spiralia</taxon>
        <taxon>Lophotrochozoa</taxon>
        <taxon>Platyhelminthes</taxon>
        <taxon>Trematoda</taxon>
        <taxon>Digenea</taxon>
        <taxon>Strigeidida</taxon>
        <taxon>Schistosomatoidea</taxon>
        <taxon>Schistosomatidae</taxon>
        <taxon>Schistosoma</taxon>
    </lineage>
</organism>
<dbReference type="GeneID" id="24590156"/>
<evidence type="ECO:0000313" key="4">
    <source>
        <dbReference type="EMBL" id="KGB34280.1"/>
    </source>
</evidence>
<name>A0A094ZID6_SCHHA</name>
<reference evidence="4" key="1">
    <citation type="journal article" date="2012" name="Nat. Genet.">
        <title>Whole-genome sequence of Schistosoma haematobium.</title>
        <authorList>
            <person name="Young N.D."/>
            <person name="Jex A.R."/>
            <person name="Li B."/>
            <person name="Liu S."/>
            <person name="Yang L."/>
            <person name="Xiong Z."/>
            <person name="Li Y."/>
            <person name="Cantacessi C."/>
            <person name="Hall R.S."/>
            <person name="Xu X."/>
            <person name="Chen F."/>
            <person name="Wu X."/>
            <person name="Zerlotini A."/>
            <person name="Oliveira G."/>
            <person name="Hofmann A."/>
            <person name="Zhang G."/>
            <person name="Fang X."/>
            <person name="Kang Y."/>
            <person name="Campbell B.E."/>
            <person name="Loukas A."/>
            <person name="Ranganathan S."/>
            <person name="Rollinson D."/>
            <person name="Rinaldi G."/>
            <person name="Brindley P.J."/>
            <person name="Yang H."/>
            <person name="Wang J."/>
            <person name="Wang J."/>
            <person name="Gasser R.B."/>
        </authorList>
    </citation>
    <scope>NUCLEOTIDE SEQUENCE [LARGE SCALE GENOMIC DNA]</scope>
</reference>
<dbReference type="RefSeq" id="XP_012794041.1">
    <property type="nucleotide sequence ID" value="XM_012938587.3"/>
</dbReference>
<feature type="compositionally biased region" description="Polar residues" evidence="1">
    <location>
        <begin position="1"/>
        <end position="23"/>
    </location>
</feature>
<reference evidence="3" key="3">
    <citation type="submission" date="2021-06" db="EMBL/GenBank/DDBJ databases">
        <title>Chromosome-level genome assembly for S. haematobium.</title>
        <authorList>
            <person name="Stroehlein A.J."/>
        </authorList>
    </citation>
    <scope>NUCLEOTIDE SEQUENCE</scope>
</reference>